<gene>
    <name evidence="1" type="ORF">TKK_013326</name>
</gene>
<dbReference type="InterPro" id="IPR036770">
    <property type="entry name" value="Ankyrin_rpt-contain_sf"/>
</dbReference>
<dbReference type="AlphaFoldDB" id="A0ABD2WG29"/>
<protein>
    <submittedName>
        <fullName evidence="1">Uncharacterized protein</fullName>
    </submittedName>
</protein>
<evidence type="ECO:0000313" key="2">
    <source>
        <dbReference type="Proteomes" id="UP001627154"/>
    </source>
</evidence>
<evidence type="ECO:0000313" key="1">
    <source>
        <dbReference type="EMBL" id="KAL3391996.1"/>
    </source>
</evidence>
<organism evidence="1 2">
    <name type="scientific">Trichogramma kaykai</name>
    <dbReference type="NCBI Taxonomy" id="54128"/>
    <lineage>
        <taxon>Eukaryota</taxon>
        <taxon>Metazoa</taxon>
        <taxon>Ecdysozoa</taxon>
        <taxon>Arthropoda</taxon>
        <taxon>Hexapoda</taxon>
        <taxon>Insecta</taxon>
        <taxon>Pterygota</taxon>
        <taxon>Neoptera</taxon>
        <taxon>Endopterygota</taxon>
        <taxon>Hymenoptera</taxon>
        <taxon>Apocrita</taxon>
        <taxon>Proctotrupomorpha</taxon>
        <taxon>Chalcidoidea</taxon>
        <taxon>Trichogrammatidae</taxon>
        <taxon>Trichogramma</taxon>
    </lineage>
</organism>
<dbReference type="SUPFAM" id="SSF48403">
    <property type="entry name" value="Ankyrin repeat"/>
    <property type="match status" value="1"/>
</dbReference>
<name>A0ABD2WG29_9HYME</name>
<proteinExistence type="predicted"/>
<accession>A0ABD2WG29</accession>
<comment type="caution">
    <text evidence="1">The sequence shown here is derived from an EMBL/GenBank/DDBJ whole genome shotgun (WGS) entry which is preliminary data.</text>
</comment>
<keyword evidence="2" id="KW-1185">Reference proteome</keyword>
<sequence>MAVSYCNYDVVKALLEAGADPKNITFDGGLFQCRTQCNLSIVKNLYDIIEILQDYGFRVNGFHQYQVMRFLVDPDYSPLGLVMPLEGLIYNSDEKMRIYYNELVDVLSSKDITKLCSVMTQFKNIRKVLQIIKVNDWYLDARKKKLLLKCLSLIQNSPDMQGRFRCCSVASELLELQDPPVVSAKMSDGTEYGDFARHNYKRTVELFHGCDWREMREFFEEMGRFRPDQELTYSLFRGKSDSYRIIKAHILKSLKNEYLNVAAEMFWQENLTIHYMSNSLNETHFWRIAHIHQAVPKIRDKIESNLDDGDFLAMYRSTLPDENPNPEIKMFALPQIFTVDREWCIHLYPSDVVYTYLWFKTVLKN</sequence>
<reference evidence="1 2" key="1">
    <citation type="journal article" date="2024" name="bioRxiv">
        <title>A reference genome for Trichogramma kaykai: A tiny desert-dwelling parasitoid wasp with competing sex-ratio distorters.</title>
        <authorList>
            <person name="Culotta J."/>
            <person name="Lindsey A.R."/>
        </authorList>
    </citation>
    <scope>NUCLEOTIDE SEQUENCE [LARGE SCALE GENOMIC DNA]</scope>
    <source>
        <strain evidence="1 2">KSX58</strain>
    </source>
</reference>
<dbReference type="Proteomes" id="UP001627154">
    <property type="component" value="Unassembled WGS sequence"/>
</dbReference>
<dbReference type="EMBL" id="JBJJXI010000107">
    <property type="protein sequence ID" value="KAL3391996.1"/>
    <property type="molecule type" value="Genomic_DNA"/>
</dbReference>